<dbReference type="PROSITE" id="PS00716">
    <property type="entry name" value="SIGMA70_2"/>
    <property type="match status" value="1"/>
</dbReference>
<dbReference type="InterPro" id="IPR036388">
    <property type="entry name" value="WH-like_DNA-bd_sf"/>
</dbReference>
<dbReference type="NCBIfam" id="TIGR02937">
    <property type="entry name" value="sigma70-ECF"/>
    <property type="match status" value="1"/>
</dbReference>
<dbReference type="PANTHER" id="PTHR30603:SF47">
    <property type="entry name" value="RNA POLYMERASE SIGMA FACTOR SIGD, CHLOROPLASTIC"/>
    <property type="match status" value="1"/>
</dbReference>
<evidence type="ECO:0000256" key="2">
    <source>
        <dbReference type="ARBA" id="ARBA00023082"/>
    </source>
</evidence>
<keyword evidence="3 5" id="KW-0238">DNA-binding</keyword>
<dbReference type="PRINTS" id="PR00046">
    <property type="entry name" value="SIGMA70FCT"/>
</dbReference>
<protein>
    <recommendedName>
        <fullName evidence="5">RNA polymerase sigma factor</fullName>
    </recommendedName>
</protein>
<evidence type="ECO:0000256" key="3">
    <source>
        <dbReference type="ARBA" id="ARBA00023125"/>
    </source>
</evidence>
<comment type="similarity">
    <text evidence="5">Belongs to the sigma-70 factor family.</text>
</comment>
<dbReference type="InterPro" id="IPR009042">
    <property type="entry name" value="RNA_pol_sigma70_r1_2"/>
</dbReference>
<dbReference type="SUPFAM" id="SSF88946">
    <property type="entry name" value="Sigma2 domain of RNA polymerase sigma factors"/>
    <property type="match status" value="1"/>
</dbReference>
<organism evidence="8 9">
    <name type="scientific">Candidatus Auribacter fodinae</name>
    <dbReference type="NCBI Taxonomy" id="2093366"/>
    <lineage>
        <taxon>Bacteria</taxon>
        <taxon>Pseudomonadati</taxon>
        <taxon>Candidatus Auribacterota</taxon>
        <taxon>Candidatus Auribacteria</taxon>
        <taxon>Candidatus Auribacterales</taxon>
        <taxon>Candidatus Auribacteraceae</taxon>
        <taxon>Candidatus Auribacter</taxon>
    </lineage>
</organism>
<evidence type="ECO:0000313" key="8">
    <source>
        <dbReference type="EMBL" id="RJP59877.1"/>
    </source>
</evidence>
<evidence type="ECO:0000259" key="6">
    <source>
        <dbReference type="PROSITE" id="PS00715"/>
    </source>
</evidence>
<evidence type="ECO:0000256" key="4">
    <source>
        <dbReference type="ARBA" id="ARBA00023163"/>
    </source>
</evidence>
<gene>
    <name evidence="8" type="ORF">C4541_05205</name>
</gene>
<accession>A0A3A4RAR3</accession>
<feature type="domain" description="RNA polymerase sigma-70" evidence="6">
    <location>
        <begin position="66"/>
        <end position="79"/>
    </location>
</feature>
<evidence type="ECO:0000259" key="7">
    <source>
        <dbReference type="PROSITE" id="PS00716"/>
    </source>
</evidence>
<dbReference type="Proteomes" id="UP000266426">
    <property type="component" value="Unassembled WGS sequence"/>
</dbReference>
<dbReference type="Pfam" id="PF04542">
    <property type="entry name" value="Sigma70_r2"/>
    <property type="match status" value="1"/>
</dbReference>
<dbReference type="InterPro" id="IPR007624">
    <property type="entry name" value="RNA_pol_sigma70_r3"/>
</dbReference>
<dbReference type="InterPro" id="IPR013325">
    <property type="entry name" value="RNA_pol_sigma_r2"/>
</dbReference>
<comment type="caution">
    <text evidence="8">The sequence shown here is derived from an EMBL/GenBank/DDBJ whole genome shotgun (WGS) entry which is preliminary data.</text>
</comment>
<dbReference type="PROSITE" id="PS00715">
    <property type="entry name" value="SIGMA70_1"/>
    <property type="match status" value="1"/>
</dbReference>
<keyword evidence="4 5" id="KW-0804">Transcription</keyword>
<dbReference type="Pfam" id="PF00140">
    <property type="entry name" value="Sigma70_r1_2"/>
    <property type="match status" value="1"/>
</dbReference>
<dbReference type="AlphaFoldDB" id="A0A3A4RAR3"/>
<dbReference type="InterPro" id="IPR007627">
    <property type="entry name" value="RNA_pol_sigma70_r2"/>
</dbReference>
<feature type="domain" description="RNA polymerase sigma-70" evidence="7">
    <location>
        <begin position="235"/>
        <end position="261"/>
    </location>
</feature>
<dbReference type="GO" id="GO:0006352">
    <property type="term" value="P:DNA-templated transcription initiation"/>
    <property type="evidence" value="ECO:0007669"/>
    <property type="project" value="InterPro"/>
</dbReference>
<dbReference type="GO" id="GO:0016987">
    <property type="term" value="F:sigma factor activity"/>
    <property type="evidence" value="ECO:0007669"/>
    <property type="project" value="UniProtKB-KW"/>
</dbReference>
<dbReference type="Gene3D" id="1.10.10.10">
    <property type="entry name" value="Winged helix-like DNA-binding domain superfamily/Winged helix DNA-binding domain"/>
    <property type="match status" value="2"/>
</dbReference>
<dbReference type="InterPro" id="IPR014284">
    <property type="entry name" value="RNA_pol_sigma-70_dom"/>
</dbReference>
<dbReference type="Gene3D" id="1.10.601.10">
    <property type="entry name" value="RNA Polymerase Primary Sigma Factor"/>
    <property type="match status" value="2"/>
</dbReference>
<dbReference type="InterPro" id="IPR007630">
    <property type="entry name" value="RNA_pol_sigma70_r4"/>
</dbReference>
<evidence type="ECO:0000256" key="1">
    <source>
        <dbReference type="ARBA" id="ARBA00023015"/>
    </source>
</evidence>
<keyword evidence="2 5" id="KW-0731">Sigma factor</keyword>
<proteinExistence type="inferred from homology"/>
<evidence type="ECO:0000256" key="5">
    <source>
        <dbReference type="RuleBase" id="RU362124"/>
    </source>
</evidence>
<name>A0A3A4RAR3_9BACT</name>
<dbReference type="Pfam" id="PF04545">
    <property type="entry name" value="Sigma70_r4"/>
    <property type="match status" value="1"/>
</dbReference>
<dbReference type="Pfam" id="PF04539">
    <property type="entry name" value="Sigma70_r3"/>
    <property type="match status" value="1"/>
</dbReference>
<dbReference type="PANTHER" id="PTHR30603">
    <property type="entry name" value="RNA POLYMERASE SIGMA FACTOR RPO"/>
    <property type="match status" value="1"/>
</dbReference>
<comment type="function">
    <text evidence="5">Sigma factors are initiation factors that promote the attachment of RNA polymerase to specific initiation sites and are then released.</text>
</comment>
<dbReference type="GO" id="GO:0003677">
    <property type="term" value="F:DNA binding"/>
    <property type="evidence" value="ECO:0007669"/>
    <property type="project" value="UniProtKB-KW"/>
</dbReference>
<dbReference type="PIRSF" id="PIRSF000770">
    <property type="entry name" value="RNA_pol_sigma-SigE/K"/>
    <property type="match status" value="1"/>
</dbReference>
<dbReference type="InterPro" id="IPR000943">
    <property type="entry name" value="RNA_pol_sigma70"/>
</dbReference>
<dbReference type="InterPro" id="IPR013324">
    <property type="entry name" value="RNA_pol_sigma_r3/r4-like"/>
</dbReference>
<dbReference type="CDD" id="cd06171">
    <property type="entry name" value="Sigma70_r4"/>
    <property type="match status" value="1"/>
</dbReference>
<dbReference type="SUPFAM" id="SSF88659">
    <property type="entry name" value="Sigma3 and sigma4 domains of RNA polymerase sigma factors"/>
    <property type="match status" value="2"/>
</dbReference>
<sequence>MARSSVQIYLRDIGEIPLLTREDEADLAKKAREGDVESHRKLVRSNLRLVVNIAKKYANLGLPFLDLVEEGNIGLMKAVDKYDLSRGCRLSTYASWWIRQAIMRALANNGKIVRIPVYMIEKMAHVQRAIDKLHHDNNRIPTNTEIAEEVGESVKTIIEIRDLLQKPSYLFSSLKEDDMCSLIDMIEDTDALSPLQTLCANMLQDDMLDLLNLLSDREKKILVYRFGLNEEKPRTLEEIGALFNITRERVRQIEVKAVKKLRKILQEHKMEYKDYSM</sequence>
<reference evidence="8 9" key="1">
    <citation type="journal article" date="2017" name="ISME J.">
        <title>Energy and carbon metabolisms in a deep terrestrial subsurface fluid microbial community.</title>
        <authorList>
            <person name="Momper L."/>
            <person name="Jungbluth S.P."/>
            <person name="Lee M.D."/>
            <person name="Amend J.P."/>
        </authorList>
    </citation>
    <scope>NUCLEOTIDE SEQUENCE [LARGE SCALE GENOMIC DNA]</scope>
    <source>
        <strain evidence="8">SURF_26</strain>
    </source>
</reference>
<keyword evidence="1 5" id="KW-0805">Transcription regulation</keyword>
<dbReference type="InterPro" id="IPR050239">
    <property type="entry name" value="Sigma-70_RNA_pol_init_factors"/>
</dbReference>
<evidence type="ECO:0000313" key="9">
    <source>
        <dbReference type="Proteomes" id="UP000266426"/>
    </source>
</evidence>
<dbReference type="EMBL" id="QZJZ01000040">
    <property type="protein sequence ID" value="RJP59877.1"/>
    <property type="molecule type" value="Genomic_DNA"/>
</dbReference>